<name>A0A0G4FP67_VITBC</name>
<dbReference type="OMA" id="CSMETRD"/>
<dbReference type="PANTHER" id="PTHR28128:SF1">
    <property type="entry name" value="GOLGI APPARATUS MEMBRANE PROTEIN TVP15"/>
    <property type="match status" value="1"/>
</dbReference>
<keyword evidence="2 5" id="KW-0812">Transmembrane</keyword>
<gene>
    <name evidence="6" type="ORF">Vbra_15840</name>
</gene>
<sequence>MNAAAVLLQLLSIISSLLLIVYALVLFILSHVHSIGGWVVAIFLILFGVLLFVADLKSFPMFGYVLFIYTSMGRGLFLIFLGCLCLGGWAFSIAVAVILMVTGVLYMIVGSLLLKGCPKPLMQRNEGVIQLESNINFVAD</sequence>
<evidence type="ECO:0000313" key="7">
    <source>
        <dbReference type="Proteomes" id="UP000041254"/>
    </source>
</evidence>
<accession>A0A0G4FP67</accession>
<dbReference type="PhylomeDB" id="A0A0G4FP67"/>
<evidence type="ECO:0000256" key="3">
    <source>
        <dbReference type="ARBA" id="ARBA00022989"/>
    </source>
</evidence>
<dbReference type="Pfam" id="PF08507">
    <property type="entry name" value="COPI_assoc"/>
    <property type="match status" value="1"/>
</dbReference>
<evidence type="ECO:0000256" key="5">
    <source>
        <dbReference type="SAM" id="Phobius"/>
    </source>
</evidence>
<comment type="subcellular location">
    <subcellularLocation>
        <location evidence="1">Membrane</location>
        <topology evidence="1">Multi-pass membrane protein</topology>
    </subcellularLocation>
</comment>
<keyword evidence="4 5" id="KW-0472">Membrane</keyword>
<feature type="transmembrane region" description="Helical" evidence="5">
    <location>
        <begin position="7"/>
        <end position="29"/>
    </location>
</feature>
<reference evidence="6 7" key="1">
    <citation type="submission" date="2014-11" db="EMBL/GenBank/DDBJ databases">
        <authorList>
            <person name="Zhu J."/>
            <person name="Qi W."/>
            <person name="Song R."/>
        </authorList>
    </citation>
    <scope>NUCLEOTIDE SEQUENCE [LARGE SCALE GENOMIC DNA]</scope>
</reference>
<evidence type="ECO:0000313" key="6">
    <source>
        <dbReference type="EMBL" id="CEM15623.1"/>
    </source>
</evidence>
<evidence type="ECO:0000256" key="2">
    <source>
        <dbReference type="ARBA" id="ARBA00022692"/>
    </source>
</evidence>
<evidence type="ECO:0000256" key="4">
    <source>
        <dbReference type="ARBA" id="ARBA00023136"/>
    </source>
</evidence>
<dbReference type="InterPro" id="IPR013714">
    <property type="entry name" value="Golgi_TVP15"/>
</dbReference>
<dbReference type="AlphaFoldDB" id="A0A0G4FP67"/>
<dbReference type="InParanoid" id="A0A0G4FP67"/>
<feature type="transmembrane region" description="Helical" evidence="5">
    <location>
        <begin position="61"/>
        <end position="82"/>
    </location>
</feature>
<organism evidence="6 7">
    <name type="scientific">Vitrella brassicaformis (strain CCMP3155)</name>
    <dbReference type="NCBI Taxonomy" id="1169540"/>
    <lineage>
        <taxon>Eukaryota</taxon>
        <taxon>Sar</taxon>
        <taxon>Alveolata</taxon>
        <taxon>Colpodellida</taxon>
        <taxon>Vitrellaceae</taxon>
        <taxon>Vitrella</taxon>
    </lineage>
</organism>
<proteinExistence type="predicted"/>
<dbReference type="VEuPathDB" id="CryptoDB:Vbra_15840"/>
<keyword evidence="7" id="KW-1185">Reference proteome</keyword>
<feature type="transmembrane region" description="Helical" evidence="5">
    <location>
        <begin position="35"/>
        <end position="54"/>
    </location>
</feature>
<protein>
    <recommendedName>
        <fullName evidence="8">COPI associated protein</fullName>
    </recommendedName>
</protein>
<keyword evidence="3 5" id="KW-1133">Transmembrane helix</keyword>
<evidence type="ECO:0000256" key="1">
    <source>
        <dbReference type="ARBA" id="ARBA00004141"/>
    </source>
</evidence>
<feature type="transmembrane region" description="Helical" evidence="5">
    <location>
        <begin position="88"/>
        <end position="114"/>
    </location>
</feature>
<evidence type="ECO:0008006" key="8">
    <source>
        <dbReference type="Google" id="ProtNLM"/>
    </source>
</evidence>
<dbReference type="GO" id="GO:0016020">
    <property type="term" value="C:membrane"/>
    <property type="evidence" value="ECO:0007669"/>
    <property type="project" value="UniProtKB-SubCell"/>
</dbReference>
<dbReference type="PANTHER" id="PTHR28128">
    <property type="entry name" value="GOLGI APPARATUS MEMBRANE PROTEIN TVP15"/>
    <property type="match status" value="1"/>
</dbReference>
<dbReference type="EMBL" id="CDMY01000466">
    <property type="protein sequence ID" value="CEM15623.1"/>
    <property type="molecule type" value="Genomic_DNA"/>
</dbReference>
<dbReference type="Proteomes" id="UP000041254">
    <property type="component" value="Unassembled WGS sequence"/>
</dbReference>